<dbReference type="AlphaFoldDB" id="A0A432WU73"/>
<dbReference type="EMBL" id="PIPP01000002">
    <property type="protein sequence ID" value="RUO37326.1"/>
    <property type="molecule type" value="Genomic_DNA"/>
</dbReference>
<keyword evidence="2" id="KW-0547">Nucleotide-binding</keyword>
<keyword evidence="2" id="KW-0067">ATP-binding</keyword>
<dbReference type="PANTHER" id="PTHR21621">
    <property type="entry name" value="RIBOSOMAL PROTEIN S6 MODIFICATION PROTEIN"/>
    <property type="match status" value="1"/>
</dbReference>
<dbReference type="PANTHER" id="PTHR21621:SF0">
    <property type="entry name" value="BETA-CITRYLGLUTAMATE SYNTHASE B-RELATED"/>
    <property type="match status" value="1"/>
</dbReference>
<evidence type="ECO:0000256" key="2">
    <source>
        <dbReference type="PROSITE-ProRule" id="PRU00409"/>
    </source>
</evidence>
<dbReference type="GO" id="GO:0005524">
    <property type="term" value="F:ATP binding"/>
    <property type="evidence" value="ECO:0007669"/>
    <property type="project" value="UniProtKB-UniRule"/>
</dbReference>
<name>A0A432WU73_9GAMM</name>
<evidence type="ECO:0000313" key="5">
    <source>
        <dbReference type="Proteomes" id="UP000286934"/>
    </source>
</evidence>
<dbReference type="GO" id="GO:0046872">
    <property type="term" value="F:metal ion binding"/>
    <property type="evidence" value="ECO:0007669"/>
    <property type="project" value="InterPro"/>
</dbReference>
<reference evidence="5" key="1">
    <citation type="journal article" date="2018" name="Front. Microbiol.">
        <title>Genome-Based Analysis Reveals the Taxonomy and Diversity of the Family Idiomarinaceae.</title>
        <authorList>
            <person name="Liu Y."/>
            <person name="Lai Q."/>
            <person name="Shao Z."/>
        </authorList>
    </citation>
    <scope>NUCLEOTIDE SEQUENCE [LARGE SCALE GENOMIC DNA]</scope>
    <source>
        <strain evidence="5">AIS</strain>
    </source>
</reference>
<comment type="caution">
    <text evidence="4">The sequence shown here is derived from an EMBL/GenBank/DDBJ whole genome shotgun (WGS) entry which is preliminary data.</text>
</comment>
<dbReference type="Gene3D" id="3.30.1490.20">
    <property type="entry name" value="ATP-grasp fold, A domain"/>
    <property type="match status" value="1"/>
</dbReference>
<feature type="domain" description="ATP-grasp" evidence="3">
    <location>
        <begin position="116"/>
        <end position="310"/>
    </location>
</feature>
<evidence type="ECO:0000256" key="1">
    <source>
        <dbReference type="ARBA" id="ARBA00023211"/>
    </source>
</evidence>
<keyword evidence="1" id="KW-0464">Manganese</keyword>
<dbReference type="SUPFAM" id="SSF56059">
    <property type="entry name" value="Glutathione synthetase ATP-binding domain-like"/>
    <property type="match status" value="1"/>
</dbReference>
<proteinExistence type="predicted"/>
<dbReference type="Gene3D" id="3.30.470.20">
    <property type="entry name" value="ATP-grasp fold, B domain"/>
    <property type="match status" value="1"/>
</dbReference>
<dbReference type="GO" id="GO:0005737">
    <property type="term" value="C:cytoplasm"/>
    <property type="evidence" value="ECO:0007669"/>
    <property type="project" value="TreeGrafter"/>
</dbReference>
<dbReference type="PROSITE" id="PS50975">
    <property type="entry name" value="ATP_GRASP"/>
    <property type="match status" value="1"/>
</dbReference>
<organism evidence="4 5">
    <name type="scientific">Aliidiomarina shirensis</name>
    <dbReference type="NCBI Taxonomy" id="1048642"/>
    <lineage>
        <taxon>Bacteria</taxon>
        <taxon>Pseudomonadati</taxon>
        <taxon>Pseudomonadota</taxon>
        <taxon>Gammaproteobacteria</taxon>
        <taxon>Alteromonadales</taxon>
        <taxon>Idiomarinaceae</taxon>
        <taxon>Aliidiomarina</taxon>
    </lineage>
</organism>
<keyword evidence="5" id="KW-1185">Reference proteome</keyword>
<accession>A0A432WU73</accession>
<dbReference type="Pfam" id="PF02655">
    <property type="entry name" value="ATP-grasp_3"/>
    <property type="match status" value="1"/>
</dbReference>
<protein>
    <submittedName>
        <fullName evidence="4">Carbamoyl phosphate synthase large subunit</fullName>
    </submittedName>
</protein>
<sequence>MNVLLTSVGRRSYLVDYFKNALPDGGKVIAANSESLTSGMISADKGYTVPRVDSEEYIPRILEICKLENVTLVVSLFDIDLPYLSEAKSQFTAAGINLVVSEPWVIDVSNDKWKTWQFLTSKNINTPRTFNELGAVIAELEAGTLSFPLIIKPRWGMGSLSIFKVDTRKDLEFFYEYGKRQIEQSYLSILSREEIAKAIVIQEFIAGKEFGLDIFNDLAGNHLQTIAKQKEAMRSGETDMATIVDDARLEQLGSTLASHFKHVGNMDVDVLENSKGELFVLEMNARFGGGYPFSHLAGADFPAALIAMALGKTPHLPAVEFGCTGVKSISLLKAPN</sequence>
<dbReference type="RefSeq" id="WP_126806469.1">
    <property type="nucleotide sequence ID" value="NZ_PIPP01000002.1"/>
</dbReference>
<dbReference type="InterPro" id="IPR011761">
    <property type="entry name" value="ATP-grasp"/>
</dbReference>
<dbReference type="NCBIfam" id="NF009404">
    <property type="entry name" value="PRK12767.1-3"/>
    <property type="match status" value="1"/>
</dbReference>
<dbReference type="Proteomes" id="UP000286934">
    <property type="component" value="Unassembled WGS sequence"/>
</dbReference>
<gene>
    <name evidence="4" type="ORF">CWE13_05015</name>
</gene>
<dbReference type="Pfam" id="PF21360">
    <property type="entry name" value="PylC-like_N"/>
    <property type="match status" value="1"/>
</dbReference>
<dbReference type="InterPro" id="IPR048764">
    <property type="entry name" value="PylC_N"/>
</dbReference>
<dbReference type="InterPro" id="IPR013815">
    <property type="entry name" value="ATP_grasp_subdomain_1"/>
</dbReference>
<evidence type="ECO:0000259" key="3">
    <source>
        <dbReference type="PROSITE" id="PS50975"/>
    </source>
</evidence>
<evidence type="ECO:0000313" key="4">
    <source>
        <dbReference type="EMBL" id="RUO37326.1"/>
    </source>
</evidence>
<dbReference type="GO" id="GO:0016879">
    <property type="term" value="F:ligase activity, forming carbon-nitrogen bonds"/>
    <property type="evidence" value="ECO:0007669"/>
    <property type="project" value="TreeGrafter"/>
</dbReference>
<dbReference type="OrthoDB" id="9765608at2"/>
<dbReference type="Gene3D" id="3.40.50.20">
    <property type="match status" value="1"/>
</dbReference>
<dbReference type="InterPro" id="IPR003806">
    <property type="entry name" value="ATP-grasp_PylC-type"/>
</dbReference>